<evidence type="ECO:0000313" key="3">
    <source>
        <dbReference type="Proteomes" id="UP000548582"/>
    </source>
</evidence>
<gene>
    <name evidence="2" type="primary">opgC</name>
    <name evidence="2" type="ORF">GWK16_23200</name>
</gene>
<dbReference type="AlphaFoldDB" id="A0A848EHP7"/>
<feature type="transmembrane region" description="Helical" evidence="1">
    <location>
        <begin position="155"/>
        <end position="173"/>
    </location>
</feature>
<dbReference type="InterPro" id="IPR014550">
    <property type="entry name" value="UCP028704_OpgC"/>
</dbReference>
<dbReference type="PANTHER" id="PTHR38592">
    <property type="entry name" value="BLL4819 PROTEIN"/>
    <property type="match status" value="1"/>
</dbReference>
<keyword evidence="1" id="KW-0472">Membrane</keyword>
<feature type="transmembrane region" description="Helical" evidence="1">
    <location>
        <begin position="234"/>
        <end position="255"/>
    </location>
</feature>
<keyword evidence="1" id="KW-0812">Transmembrane</keyword>
<feature type="transmembrane region" description="Helical" evidence="1">
    <location>
        <begin position="180"/>
        <end position="199"/>
    </location>
</feature>
<dbReference type="RefSeq" id="WP_170056356.1">
    <property type="nucleotide sequence ID" value="NZ_JABBKX010000012.1"/>
</dbReference>
<feature type="transmembrane region" description="Helical" evidence="1">
    <location>
        <begin position="58"/>
        <end position="75"/>
    </location>
</feature>
<feature type="transmembrane region" description="Helical" evidence="1">
    <location>
        <begin position="345"/>
        <end position="365"/>
    </location>
</feature>
<organism evidence="2 3">
    <name type="scientific">Neoroseomonas marina</name>
    <dbReference type="NCBI Taxonomy" id="1232220"/>
    <lineage>
        <taxon>Bacteria</taxon>
        <taxon>Pseudomonadati</taxon>
        <taxon>Pseudomonadota</taxon>
        <taxon>Alphaproteobacteria</taxon>
        <taxon>Acetobacterales</taxon>
        <taxon>Acetobacteraceae</taxon>
        <taxon>Neoroseomonas</taxon>
    </lineage>
</organism>
<name>A0A848EHP7_9PROT</name>
<feature type="transmembrane region" description="Helical" evidence="1">
    <location>
        <begin position="31"/>
        <end position="52"/>
    </location>
</feature>
<evidence type="ECO:0000256" key="1">
    <source>
        <dbReference type="SAM" id="Phobius"/>
    </source>
</evidence>
<dbReference type="Proteomes" id="UP000548582">
    <property type="component" value="Unassembled WGS sequence"/>
</dbReference>
<feature type="transmembrane region" description="Helical" evidence="1">
    <location>
        <begin position="280"/>
        <end position="298"/>
    </location>
</feature>
<keyword evidence="3" id="KW-1185">Reference proteome</keyword>
<dbReference type="PANTHER" id="PTHR38592:SF3">
    <property type="entry name" value="BLL4819 PROTEIN"/>
    <property type="match status" value="1"/>
</dbReference>
<reference evidence="2 3" key="1">
    <citation type="submission" date="2020-03" db="EMBL/GenBank/DDBJ databases">
        <authorList>
            <person name="Sun Q."/>
        </authorList>
    </citation>
    <scope>NUCLEOTIDE SEQUENCE [LARGE SCALE GENOMIC DNA]</scope>
    <source>
        <strain evidence="2 3">JC162</strain>
    </source>
</reference>
<feature type="transmembrane region" description="Helical" evidence="1">
    <location>
        <begin position="205"/>
        <end position="222"/>
    </location>
</feature>
<dbReference type="GO" id="GO:0016740">
    <property type="term" value="F:transferase activity"/>
    <property type="evidence" value="ECO:0007669"/>
    <property type="project" value="UniProtKB-KW"/>
</dbReference>
<dbReference type="EMBL" id="JABBKX010000012">
    <property type="protein sequence ID" value="NMJ44174.1"/>
    <property type="molecule type" value="Genomic_DNA"/>
</dbReference>
<feature type="transmembrane region" description="Helical" evidence="1">
    <location>
        <begin position="96"/>
        <end position="113"/>
    </location>
</feature>
<dbReference type="Pfam" id="PF10129">
    <property type="entry name" value="OpgC_C"/>
    <property type="match status" value="1"/>
</dbReference>
<feature type="transmembrane region" description="Helical" evidence="1">
    <location>
        <begin position="319"/>
        <end position="339"/>
    </location>
</feature>
<dbReference type="PIRSF" id="PIRSF028704">
    <property type="entry name" value="UPC028704"/>
    <property type="match status" value="1"/>
</dbReference>
<evidence type="ECO:0000313" key="2">
    <source>
        <dbReference type="EMBL" id="NMJ44174.1"/>
    </source>
</evidence>
<comment type="caution">
    <text evidence="2">The sequence shown here is derived from an EMBL/GenBank/DDBJ whole genome shotgun (WGS) entry which is preliminary data.</text>
</comment>
<keyword evidence="2" id="KW-0808">Transferase</keyword>
<accession>A0A848EHP7</accession>
<proteinExistence type="predicted"/>
<protein>
    <submittedName>
        <fullName evidence="2">Succinyl transferase OpgC</fullName>
    </submittedName>
</protein>
<sequence>MSLPAPAPVPRPLARPARDLRLDIVRGWMQISIFGAHAVGSAFGAYGIHAAWGVSDSSGQFVFLSGFVLASVFLLKEHRRGAWDATTDMLRRAGRLWVVHLILFFMFGATVIWSEMALPLPGEIDRLAWRMLVDDPMHALPGAALLLYMPNYVDILPVFVLAMLLLPGFLLLAGRVGAWALLPSFAVWAGVQAGLWKYWSWLPTGLDPLAWQFVFLLGAWFGRRSLLTGAAVTYRRWGVVLAAVVVTAGFAQRVAERLGSPLALNEDTIWILAAKSHLGPFNLLHGLALAYLVAVLVPRDAAWMHRAGAQALAAVGRHSLNVFCIGILLSWAVTVGLRLLPPHWWVDPALTLAGAALLVGFALVAERRRAVTAPVTP</sequence>
<keyword evidence="1" id="KW-1133">Transmembrane helix</keyword>